<keyword evidence="3" id="KW-1185">Reference proteome</keyword>
<evidence type="ECO:0000313" key="3">
    <source>
        <dbReference type="Proteomes" id="UP000474175"/>
    </source>
</evidence>
<evidence type="ECO:0000313" key="2">
    <source>
        <dbReference type="EMBL" id="NDU97267.1"/>
    </source>
</evidence>
<gene>
    <name evidence="2" type="ORF">GK108_20450</name>
</gene>
<dbReference type="EMBL" id="JAAFZH010000010">
    <property type="protein sequence ID" value="NDU97267.1"/>
    <property type="molecule type" value="Genomic_DNA"/>
</dbReference>
<dbReference type="GO" id="GO:0003677">
    <property type="term" value="F:DNA binding"/>
    <property type="evidence" value="ECO:0007669"/>
    <property type="project" value="InterPro"/>
</dbReference>
<accession>A0A6L9LCG4</accession>
<organism evidence="2 3">
    <name type="scientific">Spirosoma terrae</name>
    <dbReference type="NCBI Taxonomy" id="1968276"/>
    <lineage>
        <taxon>Bacteria</taxon>
        <taxon>Pseudomonadati</taxon>
        <taxon>Bacteroidota</taxon>
        <taxon>Cytophagia</taxon>
        <taxon>Cytophagales</taxon>
        <taxon>Cytophagaceae</taxon>
        <taxon>Spirosoma</taxon>
    </lineage>
</organism>
<name>A0A6L9LCG4_9BACT</name>
<evidence type="ECO:0000259" key="1">
    <source>
        <dbReference type="SMART" id="SM00850"/>
    </source>
</evidence>
<dbReference type="Pfam" id="PF04397">
    <property type="entry name" value="LytTR"/>
    <property type="match status" value="1"/>
</dbReference>
<dbReference type="Proteomes" id="UP000474175">
    <property type="component" value="Unassembled WGS sequence"/>
</dbReference>
<dbReference type="RefSeq" id="WP_163952538.1">
    <property type="nucleotide sequence ID" value="NZ_JAAFZH010000010.1"/>
</dbReference>
<dbReference type="Gene3D" id="2.40.50.1020">
    <property type="entry name" value="LytTr DNA-binding domain"/>
    <property type="match status" value="1"/>
</dbReference>
<dbReference type="InterPro" id="IPR007492">
    <property type="entry name" value="LytTR_DNA-bd_dom"/>
</dbReference>
<proteinExistence type="predicted"/>
<dbReference type="AlphaFoldDB" id="A0A6L9LCG4"/>
<comment type="caution">
    <text evidence="2">The sequence shown here is derived from an EMBL/GenBank/DDBJ whole genome shotgun (WGS) entry which is preliminary data.</text>
</comment>
<reference evidence="2 3" key="1">
    <citation type="submission" date="2020-02" db="EMBL/GenBank/DDBJ databases">
        <title>Draft genome sequence of two Spirosoma agri KCTC 52727 and Spirosoma terrae KCTC 52035.</title>
        <authorList>
            <person name="Rojas J."/>
            <person name="Ambika Manirajan B."/>
            <person name="Suarez C."/>
            <person name="Ratering S."/>
            <person name="Schnell S."/>
        </authorList>
    </citation>
    <scope>NUCLEOTIDE SEQUENCE [LARGE SCALE GENOMIC DNA]</scope>
    <source>
        <strain evidence="2 3">KCTC 52035</strain>
    </source>
</reference>
<sequence>MSSIHAAGVRHQLCLDKIIAITASINYSYIHYTNGTTQLHSRTLKWFSDQFPSLIRIHKASLINTAQIYHYHLPAIKNSGGYVIMKNNMRLDVSRRLKVKVRNHLQPQSTVVYA</sequence>
<protein>
    <submittedName>
        <fullName evidence="2">LytTR family transcriptional regulator</fullName>
    </submittedName>
</protein>
<feature type="domain" description="HTH LytTR-type" evidence="1">
    <location>
        <begin position="8"/>
        <end position="106"/>
    </location>
</feature>
<dbReference type="SMART" id="SM00850">
    <property type="entry name" value="LytTR"/>
    <property type="match status" value="1"/>
</dbReference>